<dbReference type="Pfam" id="PF08853">
    <property type="entry name" value="DUF1823"/>
    <property type="match status" value="1"/>
</dbReference>
<reference evidence="1 2" key="1">
    <citation type="journal article" date="2018" name="Mol. Biol. Evol.">
        <title>Analysis of the draft genome of the red seaweed Gracilariopsis chorda provides insights into genome size evolution in Rhodophyta.</title>
        <authorList>
            <person name="Lee J."/>
            <person name="Yang E.C."/>
            <person name="Graf L."/>
            <person name="Yang J.H."/>
            <person name="Qiu H."/>
            <person name="Zel Zion U."/>
            <person name="Chan C.X."/>
            <person name="Stephens T.G."/>
            <person name="Weber A.P.M."/>
            <person name="Boo G.H."/>
            <person name="Boo S.M."/>
            <person name="Kim K.M."/>
            <person name="Shin Y."/>
            <person name="Jung M."/>
            <person name="Lee S.J."/>
            <person name="Yim H.S."/>
            <person name="Lee J.H."/>
            <person name="Bhattacharya D."/>
            <person name="Yoon H.S."/>
        </authorList>
    </citation>
    <scope>NUCLEOTIDE SEQUENCE [LARGE SCALE GENOMIC DNA]</scope>
    <source>
        <strain evidence="1 2">SKKU-2015</strain>
        <tissue evidence="1">Whole body</tissue>
    </source>
</reference>
<accession>A0A2V3J1H4</accession>
<dbReference type="EMBL" id="NBIV01000016">
    <property type="protein sequence ID" value="PXF48175.1"/>
    <property type="molecule type" value="Genomic_DNA"/>
</dbReference>
<dbReference type="AlphaFoldDB" id="A0A2V3J1H4"/>
<proteinExistence type="predicted"/>
<dbReference type="Gene3D" id="1.10.418.90">
    <property type="entry name" value="Protein of unknown function DUF1823"/>
    <property type="match status" value="1"/>
</dbReference>
<keyword evidence="2" id="KW-1185">Reference proteome</keyword>
<sequence>MFAFTPFHSPALSSKRTYGTVSARVCAARPFHICRSKPNPRFFAAASGWAETRLKIPHLRTNTRSHPDLPGVCFEQAPLITTDDLFKIIRGETPDEWVNEIVRTLLGWQQLDDGSWNDDQVKSAWKEIYPDGPPDFIGSVDDYSPARDRPVKIAMQRLTRSIPPDYKQSIREILGPLGFRGWKVEELTPNRTRRATAVNWILYWYRVHHPDYQWS</sequence>
<name>A0A2V3J1H4_9FLOR</name>
<dbReference type="InterPro" id="IPR014952">
    <property type="entry name" value="DUF1823"/>
</dbReference>
<comment type="caution">
    <text evidence="1">The sequence shown here is derived from an EMBL/GenBank/DDBJ whole genome shotgun (WGS) entry which is preliminary data.</text>
</comment>
<organism evidence="1 2">
    <name type="scientific">Gracilariopsis chorda</name>
    <dbReference type="NCBI Taxonomy" id="448386"/>
    <lineage>
        <taxon>Eukaryota</taxon>
        <taxon>Rhodophyta</taxon>
        <taxon>Florideophyceae</taxon>
        <taxon>Rhodymeniophycidae</taxon>
        <taxon>Gracilariales</taxon>
        <taxon>Gracilariaceae</taxon>
        <taxon>Gracilariopsis</taxon>
    </lineage>
</organism>
<gene>
    <name evidence="1" type="ORF">BWQ96_02127</name>
</gene>
<protein>
    <submittedName>
        <fullName evidence="1">Uncharacterized protein</fullName>
    </submittedName>
</protein>
<dbReference type="OrthoDB" id="4311at2759"/>
<dbReference type="Proteomes" id="UP000247409">
    <property type="component" value="Unassembled WGS sequence"/>
</dbReference>
<evidence type="ECO:0000313" key="2">
    <source>
        <dbReference type="Proteomes" id="UP000247409"/>
    </source>
</evidence>
<evidence type="ECO:0000313" key="1">
    <source>
        <dbReference type="EMBL" id="PXF48175.1"/>
    </source>
</evidence>